<evidence type="ECO:0008006" key="3">
    <source>
        <dbReference type="Google" id="ProtNLM"/>
    </source>
</evidence>
<organism evidence="1 2">
    <name type="scientific">Saprolegnia parasitica (strain CBS 223.65)</name>
    <dbReference type="NCBI Taxonomy" id="695850"/>
    <lineage>
        <taxon>Eukaryota</taxon>
        <taxon>Sar</taxon>
        <taxon>Stramenopiles</taxon>
        <taxon>Oomycota</taxon>
        <taxon>Saprolegniomycetes</taxon>
        <taxon>Saprolegniales</taxon>
        <taxon>Saprolegniaceae</taxon>
        <taxon>Saprolegnia</taxon>
    </lineage>
</organism>
<dbReference type="GeneID" id="24133721"/>
<gene>
    <name evidence="1" type="ORF">SPRG_11700</name>
</gene>
<accession>A0A067C7H9</accession>
<protein>
    <recommendedName>
        <fullName evidence="3">N-terminal Ras-GEF domain-containing protein</fullName>
    </recommendedName>
</protein>
<dbReference type="VEuPathDB" id="FungiDB:SPRG_11700"/>
<reference evidence="1 2" key="1">
    <citation type="journal article" date="2013" name="PLoS Genet.">
        <title>Distinctive expansion of potential virulence genes in the genome of the oomycete fish pathogen Saprolegnia parasitica.</title>
        <authorList>
            <person name="Jiang R.H."/>
            <person name="de Bruijn I."/>
            <person name="Haas B.J."/>
            <person name="Belmonte R."/>
            <person name="Lobach L."/>
            <person name="Christie J."/>
            <person name="van den Ackerveken G."/>
            <person name="Bottin A."/>
            <person name="Bulone V."/>
            <person name="Diaz-Moreno S.M."/>
            <person name="Dumas B."/>
            <person name="Fan L."/>
            <person name="Gaulin E."/>
            <person name="Govers F."/>
            <person name="Grenville-Briggs L.J."/>
            <person name="Horner N.R."/>
            <person name="Levin J.Z."/>
            <person name="Mammella M."/>
            <person name="Meijer H.J."/>
            <person name="Morris P."/>
            <person name="Nusbaum C."/>
            <person name="Oome S."/>
            <person name="Phillips A.J."/>
            <person name="van Rooyen D."/>
            <person name="Rzeszutek E."/>
            <person name="Saraiva M."/>
            <person name="Secombes C.J."/>
            <person name="Seidl M.F."/>
            <person name="Snel B."/>
            <person name="Stassen J.H."/>
            <person name="Sykes S."/>
            <person name="Tripathy S."/>
            <person name="van den Berg H."/>
            <person name="Vega-Arreguin J.C."/>
            <person name="Wawra S."/>
            <person name="Young S.K."/>
            <person name="Zeng Q."/>
            <person name="Dieguez-Uribeondo J."/>
            <person name="Russ C."/>
            <person name="Tyler B.M."/>
            <person name="van West P."/>
        </authorList>
    </citation>
    <scope>NUCLEOTIDE SEQUENCE [LARGE SCALE GENOMIC DNA]</scope>
    <source>
        <strain evidence="1 2">CBS 223.65</strain>
    </source>
</reference>
<evidence type="ECO:0000313" key="2">
    <source>
        <dbReference type="Proteomes" id="UP000030745"/>
    </source>
</evidence>
<proteinExistence type="predicted"/>
<name>A0A067C7H9_SAPPC</name>
<dbReference type="Proteomes" id="UP000030745">
    <property type="component" value="Unassembled WGS sequence"/>
</dbReference>
<dbReference type="AlphaFoldDB" id="A0A067C7H9"/>
<dbReference type="STRING" id="695850.A0A067C7H9"/>
<dbReference type="EMBL" id="KK583267">
    <property type="protein sequence ID" value="KDO22516.1"/>
    <property type="molecule type" value="Genomic_DNA"/>
</dbReference>
<keyword evidence="2" id="KW-1185">Reference proteome</keyword>
<dbReference type="OrthoDB" id="46159at2759"/>
<sequence>MSRHILSTFFYVSKTSKNGQMRDACVQYMLILLKHWTFAHLDTYRGQIQDFIAVAILRSKRAC</sequence>
<dbReference type="RefSeq" id="XP_012206764.1">
    <property type="nucleotide sequence ID" value="XM_012351374.1"/>
</dbReference>
<dbReference type="KEGG" id="spar:SPRG_11700"/>
<evidence type="ECO:0000313" key="1">
    <source>
        <dbReference type="EMBL" id="KDO22516.1"/>
    </source>
</evidence>